<evidence type="ECO:0000313" key="2">
    <source>
        <dbReference type="EMBL" id="KAH7565396.1"/>
    </source>
</evidence>
<reference evidence="2 3" key="1">
    <citation type="submission" date="2021-02" db="EMBL/GenBank/DDBJ databases">
        <title>Plant Genome Project.</title>
        <authorList>
            <person name="Zhang R.-G."/>
        </authorList>
    </citation>
    <scope>NUCLEOTIDE SEQUENCE [LARGE SCALE GENOMIC DNA]</scope>
    <source>
        <tissue evidence="2">Leaves</tissue>
    </source>
</reference>
<evidence type="ECO:0000256" key="1">
    <source>
        <dbReference type="SAM" id="MobiDB-lite"/>
    </source>
</evidence>
<gene>
    <name evidence="2" type="ORF">JRO89_XS09G0201300</name>
</gene>
<feature type="region of interest" description="Disordered" evidence="1">
    <location>
        <begin position="1"/>
        <end position="46"/>
    </location>
</feature>
<organism evidence="2 3">
    <name type="scientific">Xanthoceras sorbifolium</name>
    <dbReference type="NCBI Taxonomy" id="99658"/>
    <lineage>
        <taxon>Eukaryota</taxon>
        <taxon>Viridiplantae</taxon>
        <taxon>Streptophyta</taxon>
        <taxon>Embryophyta</taxon>
        <taxon>Tracheophyta</taxon>
        <taxon>Spermatophyta</taxon>
        <taxon>Magnoliopsida</taxon>
        <taxon>eudicotyledons</taxon>
        <taxon>Gunneridae</taxon>
        <taxon>Pentapetalae</taxon>
        <taxon>rosids</taxon>
        <taxon>malvids</taxon>
        <taxon>Sapindales</taxon>
        <taxon>Sapindaceae</taxon>
        <taxon>Xanthoceroideae</taxon>
        <taxon>Xanthoceras</taxon>
    </lineage>
</organism>
<feature type="compositionally biased region" description="Basic residues" evidence="1">
    <location>
        <begin position="1"/>
        <end position="11"/>
    </location>
</feature>
<name>A0ABQ8HM49_9ROSI</name>
<dbReference type="Proteomes" id="UP000827721">
    <property type="component" value="Unassembled WGS sequence"/>
</dbReference>
<sequence>MHRRGRPRIRRVAAERSALEGERVDESVNAPTHETPPEPAQPAVPEGGNLNTAKMAEVLAAALQRPREQNVSIVRAHKLGAKSYDGTGDLERAFSWLETNEKNCQIMKSKRRTGLREVWQLFLDRNSRNEVGQAAPREDLVRQQRQKVSFHGPIARDRAQGRSIVRLSLSCQQVSEALEIAGGASQYAINVESLTKEGARRVIHCAIDVGRKAISSEAALMWGPAVNQKTDIKHQGILTEVEDSREVEPSPEDPVAPVSPVGVLVGVGHPEDSPVDHMLKPVYLQSPSRRLMLPQRSSQVLLQLLTSMLMY</sequence>
<feature type="compositionally biased region" description="Basic and acidic residues" evidence="1">
    <location>
        <begin position="12"/>
        <end position="26"/>
    </location>
</feature>
<proteinExistence type="predicted"/>
<accession>A0ABQ8HM49</accession>
<keyword evidence="3" id="KW-1185">Reference proteome</keyword>
<protein>
    <submittedName>
        <fullName evidence="2">Uncharacterized protein</fullName>
    </submittedName>
</protein>
<evidence type="ECO:0000313" key="3">
    <source>
        <dbReference type="Proteomes" id="UP000827721"/>
    </source>
</evidence>
<dbReference type="EMBL" id="JAFEMO010000009">
    <property type="protein sequence ID" value="KAH7565396.1"/>
    <property type="molecule type" value="Genomic_DNA"/>
</dbReference>
<comment type="caution">
    <text evidence="2">The sequence shown here is derived from an EMBL/GenBank/DDBJ whole genome shotgun (WGS) entry which is preliminary data.</text>
</comment>